<dbReference type="PANTHER" id="PTHR39087:SF2">
    <property type="entry name" value="UPF0104 MEMBRANE PROTEIN MJ1595"/>
    <property type="match status" value="1"/>
</dbReference>
<proteinExistence type="inferred from homology"/>
<dbReference type="Proteomes" id="UP001596417">
    <property type="component" value="Unassembled WGS sequence"/>
</dbReference>
<sequence length="356" mass="37369">MDGNLRTTVAGFAGAIVVLAVLFSLVGIGRIIAVLSRANPLIVAILPGVVVVWLLSWGLLLRVVVSVLDGRLTVVSSVLIYTVAMFANNITPFGQAGGEPVSAYFIADATDSKYEKGLATIASVDAIHFVPSLSLAALGLASIAATAALNQRLRAAAVIVVGLGIVIFLIAIFVWNFRVRVENIVVRLVMPVATIAARLIPNRAPPDRETIVARVEGFFVAVERVATNRRSLALAFGFATAGWITLASILWLSLYALGYSVPIAIPLVVVPLGSIASITPLPGGLGGIESVLIALLVSMAGIDPAAASAAVLLHRTASYWLPTFIGGIVASVFSVQSRSHLEPQRDSDSESESRFR</sequence>
<feature type="transmembrane region" description="Helical" evidence="7">
    <location>
        <begin position="319"/>
        <end position="335"/>
    </location>
</feature>
<accession>A0ABD5YP85</accession>
<evidence type="ECO:0000256" key="5">
    <source>
        <dbReference type="ARBA" id="ARBA00022989"/>
    </source>
</evidence>
<organism evidence="8 9">
    <name type="scientific">Halocatena marina</name>
    <dbReference type="NCBI Taxonomy" id="2934937"/>
    <lineage>
        <taxon>Archaea</taxon>
        <taxon>Methanobacteriati</taxon>
        <taxon>Methanobacteriota</taxon>
        <taxon>Stenosarchaea group</taxon>
        <taxon>Halobacteria</taxon>
        <taxon>Halobacteriales</taxon>
        <taxon>Natronomonadaceae</taxon>
        <taxon>Halocatena</taxon>
    </lineage>
</organism>
<evidence type="ECO:0000313" key="9">
    <source>
        <dbReference type="Proteomes" id="UP001596417"/>
    </source>
</evidence>
<feature type="transmembrane region" description="Helical" evidence="7">
    <location>
        <begin position="232"/>
        <end position="253"/>
    </location>
</feature>
<keyword evidence="9" id="KW-1185">Reference proteome</keyword>
<name>A0ABD5YP85_9EURY</name>
<evidence type="ECO:0000313" key="8">
    <source>
        <dbReference type="EMBL" id="MFC7191061.1"/>
    </source>
</evidence>
<evidence type="ECO:0000256" key="2">
    <source>
        <dbReference type="ARBA" id="ARBA00011061"/>
    </source>
</evidence>
<gene>
    <name evidence="8" type="ORF">ACFQL7_15365</name>
</gene>
<dbReference type="GeneID" id="76200745"/>
<feature type="transmembrane region" description="Helical" evidence="7">
    <location>
        <begin position="72"/>
        <end position="90"/>
    </location>
</feature>
<feature type="transmembrane region" description="Helical" evidence="7">
    <location>
        <begin position="41"/>
        <end position="60"/>
    </location>
</feature>
<dbReference type="Pfam" id="PF03706">
    <property type="entry name" value="LPG_synthase_TM"/>
    <property type="match status" value="1"/>
</dbReference>
<dbReference type="InterPro" id="IPR022791">
    <property type="entry name" value="L-PG_synthase/AglD"/>
</dbReference>
<keyword evidence="4 7" id="KW-0812">Transmembrane</keyword>
<comment type="caution">
    <text evidence="8">The sequence shown here is derived from an EMBL/GenBank/DDBJ whole genome shotgun (WGS) entry which is preliminary data.</text>
</comment>
<evidence type="ECO:0000256" key="3">
    <source>
        <dbReference type="ARBA" id="ARBA00022475"/>
    </source>
</evidence>
<evidence type="ECO:0000256" key="7">
    <source>
        <dbReference type="SAM" id="Phobius"/>
    </source>
</evidence>
<feature type="transmembrane region" description="Helical" evidence="7">
    <location>
        <begin position="259"/>
        <end position="279"/>
    </location>
</feature>
<comment type="similarity">
    <text evidence="2">Belongs to the UPF0104 family.</text>
</comment>
<comment type="subcellular location">
    <subcellularLocation>
        <location evidence="1">Cell membrane</location>
        <topology evidence="1">Multi-pass membrane protein</topology>
    </subcellularLocation>
</comment>
<dbReference type="GO" id="GO:0005886">
    <property type="term" value="C:plasma membrane"/>
    <property type="evidence" value="ECO:0007669"/>
    <property type="project" value="UniProtKB-SubCell"/>
</dbReference>
<keyword evidence="5 7" id="KW-1133">Transmembrane helix</keyword>
<dbReference type="AlphaFoldDB" id="A0ABD5YP85"/>
<evidence type="ECO:0000256" key="1">
    <source>
        <dbReference type="ARBA" id="ARBA00004651"/>
    </source>
</evidence>
<feature type="transmembrane region" description="Helical" evidence="7">
    <location>
        <begin position="291"/>
        <end position="313"/>
    </location>
</feature>
<dbReference type="RefSeq" id="WP_264555809.1">
    <property type="nucleotide sequence ID" value="NZ_CP109979.1"/>
</dbReference>
<keyword evidence="6 7" id="KW-0472">Membrane</keyword>
<feature type="transmembrane region" description="Helical" evidence="7">
    <location>
        <begin position="12"/>
        <end position="35"/>
    </location>
</feature>
<keyword evidence="3" id="KW-1003">Cell membrane</keyword>
<dbReference type="EMBL" id="JBHTAX010000001">
    <property type="protein sequence ID" value="MFC7191061.1"/>
    <property type="molecule type" value="Genomic_DNA"/>
</dbReference>
<feature type="transmembrane region" description="Helical" evidence="7">
    <location>
        <begin position="156"/>
        <end position="178"/>
    </location>
</feature>
<evidence type="ECO:0000256" key="4">
    <source>
        <dbReference type="ARBA" id="ARBA00022692"/>
    </source>
</evidence>
<dbReference type="NCBIfam" id="TIGR00374">
    <property type="entry name" value="flippase-like domain"/>
    <property type="match status" value="1"/>
</dbReference>
<reference evidence="8 9" key="1">
    <citation type="journal article" date="2019" name="Int. J. Syst. Evol. Microbiol.">
        <title>The Global Catalogue of Microorganisms (GCM) 10K type strain sequencing project: providing services to taxonomists for standard genome sequencing and annotation.</title>
        <authorList>
            <consortium name="The Broad Institute Genomics Platform"/>
            <consortium name="The Broad Institute Genome Sequencing Center for Infectious Disease"/>
            <person name="Wu L."/>
            <person name="Ma J."/>
        </authorList>
    </citation>
    <scope>NUCLEOTIDE SEQUENCE [LARGE SCALE GENOMIC DNA]</scope>
    <source>
        <strain evidence="8 9">RDMS1</strain>
    </source>
</reference>
<protein>
    <submittedName>
        <fullName evidence="8">YbhN family protein</fullName>
    </submittedName>
</protein>
<dbReference type="PANTHER" id="PTHR39087">
    <property type="entry name" value="UPF0104 MEMBRANE PROTEIN MJ1595"/>
    <property type="match status" value="1"/>
</dbReference>
<evidence type="ECO:0000256" key="6">
    <source>
        <dbReference type="ARBA" id="ARBA00023136"/>
    </source>
</evidence>